<evidence type="ECO:0000313" key="2">
    <source>
        <dbReference type="Proteomes" id="UP000683925"/>
    </source>
</evidence>
<sequence length="267" mass="32183">MEGHLQQLLSELKQIKIVIRSWDSFPNRGPYGIHLIIDDMDIHHHVLLHQQLIILLQRERQGRDPINNLRLVKLHWCYKRKKKAISKDKEREEELIEKTPERIEQREQNYSRREDVRCRFSQKSTNDQWSRLQTEECSRNRINLKQEEQKKSLMRLIRLLQKLEKTQLLILGNGPLLKNTVNNLRNALFMEIKQKIIRIFNFKELPNDVIGSLEEEVWGLPSAVGFYIQHRNFRSFLEITITLVFWQNESVQSKEEQVIRRKLMKMN</sequence>
<dbReference type="Proteomes" id="UP000683925">
    <property type="component" value="Unassembled WGS sequence"/>
</dbReference>
<organism evidence="1 2">
    <name type="scientific">Paramecium octaurelia</name>
    <dbReference type="NCBI Taxonomy" id="43137"/>
    <lineage>
        <taxon>Eukaryota</taxon>
        <taxon>Sar</taxon>
        <taxon>Alveolata</taxon>
        <taxon>Ciliophora</taxon>
        <taxon>Intramacronucleata</taxon>
        <taxon>Oligohymenophorea</taxon>
        <taxon>Peniculida</taxon>
        <taxon>Parameciidae</taxon>
        <taxon>Paramecium</taxon>
    </lineage>
</organism>
<keyword evidence="2" id="KW-1185">Reference proteome</keyword>
<reference evidence="1" key="1">
    <citation type="submission" date="2021-01" db="EMBL/GenBank/DDBJ databases">
        <authorList>
            <consortium name="Genoscope - CEA"/>
            <person name="William W."/>
        </authorList>
    </citation>
    <scope>NUCLEOTIDE SEQUENCE</scope>
</reference>
<accession>A0A8S1WHD0</accession>
<name>A0A8S1WHD0_PAROT</name>
<comment type="caution">
    <text evidence="1">The sequence shown here is derived from an EMBL/GenBank/DDBJ whole genome shotgun (WGS) entry which is preliminary data.</text>
</comment>
<proteinExistence type="predicted"/>
<dbReference type="AlphaFoldDB" id="A0A8S1WHD0"/>
<dbReference type="EMBL" id="CAJJDP010000090">
    <property type="protein sequence ID" value="CAD8188020.1"/>
    <property type="molecule type" value="Genomic_DNA"/>
</dbReference>
<evidence type="ECO:0000313" key="1">
    <source>
        <dbReference type="EMBL" id="CAD8188020.1"/>
    </source>
</evidence>
<protein>
    <submittedName>
        <fullName evidence="1">Uncharacterized protein</fullName>
    </submittedName>
</protein>
<gene>
    <name evidence="1" type="ORF">POCTA_138.1.T0910192</name>
</gene>